<dbReference type="InterPro" id="IPR045223">
    <property type="entry name" value="RACK1-like"/>
</dbReference>
<dbReference type="SUPFAM" id="SSF50978">
    <property type="entry name" value="WD40 repeat-like"/>
    <property type="match status" value="1"/>
</dbReference>
<evidence type="ECO:0000256" key="5">
    <source>
        <dbReference type="ARBA" id="ARBA00023274"/>
    </source>
</evidence>
<dbReference type="PROSITE" id="PS50294">
    <property type="entry name" value="WD_REPEATS_REGION"/>
    <property type="match status" value="3"/>
</dbReference>
<dbReference type="PROSITE" id="PS50082">
    <property type="entry name" value="WD_REPEATS_2"/>
    <property type="match status" value="4"/>
</dbReference>
<dbReference type="Pfam" id="PF00400">
    <property type="entry name" value="WD40"/>
    <property type="match status" value="5"/>
</dbReference>
<evidence type="ECO:0000256" key="1">
    <source>
        <dbReference type="ARBA" id="ARBA00007253"/>
    </source>
</evidence>
<evidence type="ECO:0000256" key="4">
    <source>
        <dbReference type="ARBA" id="ARBA00022737"/>
    </source>
</evidence>
<dbReference type="PRINTS" id="PR00320">
    <property type="entry name" value="GPROTEINBRPT"/>
</dbReference>
<feature type="domain" description="Glycosyltransferase N-terminal" evidence="8">
    <location>
        <begin position="12"/>
        <end position="112"/>
    </location>
</feature>
<comment type="similarity">
    <text evidence="2">Belongs to the UDP-glycosyltransferase family.</text>
</comment>
<dbReference type="InterPro" id="IPR019775">
    <property type="entry name" value="WD40_repeat_CS"/>
</dbReference>
<sequence length="730" mass="81117">MVSTGDEKVRGVALVIVPFPAQGHLNQLLHLSRLLAARGMAVHFTGSPTHNRQAWVRLSDWDVGAFLNIRFHDLSVPRFSNPRPDTHDVVKFPSHLQPAFDAYLSMQGPLAASYAHSPPPPSASSSSTTPSCPSPLRRRLPSPTARPTVSAFANLLFQWATRGEDGRLRFVLPNCRRVPPIDGCFTEEFTGFIRRQYEKTPPPAGWLFNTCRSVEGKLVDLLAREPVFKHVKFFTVGPVCLLRGVCWITVNTVNPVSTLGQVRTDVVVSPARHECMEWLDRQPPVSVVYVSFETTSSLPEQQITELAHGLEHSRQCFIWVLRESLASSVVVGGDSREAAARRHRPRLPFHVDLHIPRASPLGGHQLRLSQATSRLEGERPTGSKATSMSASPPTPSSKATPSQGQERRWNICTGAQLCLLRPAAQRKEAAATMAETMVLKGVMKGHTNMVTTIVTTIDNSDMVVSSSCDKSVLVWHLTKDLNTWWADGDDNNCGRASHFLLSLVIRCHSLPLLNSERERRREDVDGIRPLHRGRLLHCLRCPPPPPHRHSHFVQDVVLSSNGQFALSGSWDSELRLWDLSTGATTRRFVGHSKDVLSVTFNRQIVSASRDHAIRLWNTLGECNCVRFSPNTFVPTIVSTSWDRTVKVWNLINCKLCYTLMTGHGRYVNNVAMSPNSSLCASGGKDGSLSFGTWAEGKRLYSLDADVIIHEKGIDMHIVCARQLDFTLKKV</sequence>
<dbReference type="GO" id="GO:0045182">
    <property type="term" value="F:translation regulator activity"/>
    <property type="evidence" value="ECO:0007669"/>
    <property type="project" value="InterPro"/>
</dbReference>
<comment type="similarity">
    <text evidence="1">Belongs to the WD repeat G protein beta family. Ribosomal protein RACK1 subfamily.</text>
</comment>
<name>A0A843VU33_COLES</name>
<keyword evidence="10" id="KW-1185">Reference proteome</keyword>
<accession>A0A843VU33</accession>
<feature type="repeat" description="WD" evidence="6">
    <location>
        <begin position="660"/>
        <end position="688"/>
    </location>
</feature>
<evidence type="ECO:0000256" key="2">
    <source>
        <dbReference type="ARBA" id="ARBA00009995"/>
    </source>
</evidence>
<evidence type="ECO:0000256" key="3">
    <source>
        <dbReference type="ARBA" id="ARBA00022574"/>
    </source>
</evidence>
<dbReference type="InterPro" id="IPR058980">
    <property type="entry name" value="Glyco_transf_N"/>
</dbReference>
<evidence type="ECO:0000259" key="8">
    <source>
        <dbReference type="Pfam" id="PF26168"/>
    </source>
</evidence>
<dbReference type="FunFam" id="2.130.10.10:FF:000615">
    <property type="entry name" value="Receptor for activated C kinase 1"/>
    <property type="match status" value="1"/>
</dbReference>
<dbReference type="PROSITE" id="PS00678">
    <property type="entry name" value="WD_REPEATS_1"/>
    <property type="match status" value="1"/>
</dbReference>
<dbReference type="InterPro" id="IPR001680">
    <property type="entry name" value="WD40_rpt"/>
</dbReference>
<dbReference type="Gene3D" id="3.40.50.2000">
    <property type="entry name" value="Glycogen Phosphorylase B"/>
    <property type="match status" value="2"/>
</dbReference>
<dbReference type="EMBL" id="NMUH01001996">
    <property type="protein sequence ID" value="MQL97050.1"/>
    <property type="molecule type" value="Genomic_DNA"/>
</dbReference>
<dbReference type="InterPro" id="IPR015943">
    <property type="entry name" value="WD40/YVTN_repeat-like_dom_sf"/>
</dbReference>
<dbReference type="InterPro" id="IPR020472">
    <property type="entry name" value="WD40_PAC1"/>
</dbReference>
<keyword evidence="4" id="KW-0677">Repeat</keyword>
<dbReference type="AlphaFoldDB" id="A0A843VU33"/>
<evidence type="ECO:0000313" key="10">
    <source>
        <dbReference type="Proteomes" id="UP000652761"/>
    </source>
</evidence>
<dbReference type="SUPFAM" id="SSF53756">
    <property type="entry name" value="UDP-Glycosyltransferase/glycogen phosphorylase"/>
    <property type="match status" value="1"/>
</dbReference>
<reference evidence="9" key="1">
    <citation type="submission" date="2017-07" db="EMBL/GenBank/DDBJ databases">
        <title>Taro Niue Genome Assembly and Annotation.</title>
        <authorList>
            <person name="Atibalentja N."/>
            <person name="Keating K."/>
            <person name="Fields C.J."/>
        </authorList>
    </citation>
    <scope>NUCLEOTIDE SEQUENCE</scope>
    <source>
        <strain evidence="9">Niue_2</strain>
        <tissue evidence="9">Leaf</tissue>
    </source>
</reference>
<evidence type="ECO:0000256" key="7">
    <source>
        <dbReference type="SAM" id="MobiDB-lite"/>
    </source>
</evidence>
<feature type="repeat" description="WD" evidence="6">
    <location>
        <begin position="588"/>
        <end position="617"/>
    </location>
</feature>
<feature type="domain" description="Glycosyltransferase N-terminal" evidence="8">
    <location>
        <begin position="166"/>
        <end position="239"/>
    </location>
</feature>
<feature type="compositionally biased region" description="Low complexity" evidence="7">
    <location>
        <begin position="383"/>
        <end position="402"/>
    </location>
</feature>
<keyword evidence="3 6" id="KW-0853">WD repeat</keyword>
<feature type="region of interest" description="Disordered" evidence="7">
    <location>
        <begin position="371"/>
        <end position="406"/>
    </location>
</feature>
<keyword evidence="5" id="KW-0687">Ribonucleoprotein</keyword>
<dbReference type="GO" id="GO:1990904">
    <property type="term" value="C:ribonucleoprotein complex"/>
    <property type="evidence" value="ECO:0007669"/>
    <property type="project" value="UniProtKB-KW"/>
</dbReference>
<evidence type="ECO:0000256" key="6">
    <source>
        <dbReference type="PROSITE-ProRule" id="PRU00221"/>
    </source>
</evidence>
<feature type="repeat" description="WD" evidence="6">
    <location>
        <begin position="546"/>
        <end position="587"/>
    </location>
</feature>
<dbReference type="Pfam" id="PF26168">
    <property type="entry name" value="Glyco_transf_N"/>
    <property type="match status" value="2"/>
</dbReference>
<protein>
    <recommendedName>
        <fullName evidence="8">Glycosyltransferase N-terminal domain-containing protein</fullName>
    </recommendedName>
</protein>
<dbReference type="Gene3D" id="2.130.10.10">
    <property type="entry name" value="YVTN repeat-like/Quinoprotein amine dehydrogenase"/>
    <property type="match status" value="2"/>
</dbReference>
<comment type="caution">
    <text evidence="9">The sequence shown here is derived from an EMBL/GenBank/DDBJ whole genome shotgun (WGS) entry which is preliminary data.</text>
</comment>
<organism evidence="9 10">
    <name type="scientific">Colocasia esculenta</name>
    <name type="common">Wild taro</name>
    <name type="synonym">Arum esculentum</name>
    <dbReference type="NCBI Taxonomy" id="4460"/>
    <lineage>
        <taxon>Eukaryota</taxon>
        <taxon>Viridiplantae</taxon>
        <taxon>Streptophyta</taxon>
        <taxon>Embryophyta</taxon>
        <taxon>Tracheophyta</taxon>
        <taxon>Spermatophyta</taxon>
        <taxon>Magnoliopsida</taxon>
        <taxon>Liliopsida</taxon>
        <taxon>Araceae</taxon>
        <taxon>Aroideae</taxon>
        <taxon>Colocasieae</taxon>
        <taxon>Colocasia</taxon>
    </lineage>
</organism>
<feature type="repeat" description="WD" evidence="6">
    <location>
        <begin position="443"/>
        <end position="477"/>
    </location>
</feature>
<dbReference type="InterPro" id="IPR036322">
    <property type="entry name" value="WD40_repeat_dom_sf"/>
</dbReference>
<feature type="compositionally biased region" description="Low complexity" evidence="7">
    <location>
        <begin position="123"/>
        <end position="145"/>
    </location>
</feature>
<dbReference type="OrthoDB" id="5835829at2759"/>
<dbReference type="Proteomes" id="UP000652761">
    <property type="component" value="Unassembled WGS sequence"/>
</dbReference>
<dbReference type="SMART" id="SM00320">
    <property type="entry name" value="WD40"/>
    <property type="match status" value="5"/>
</dbReference>
<evidence type="ECO:0000313" key="9">
    <source>
        <dbReference type="EMBL" id="MQL97050.1"/>
    </source>
</evidence>
<gene>
    <name evidence="9" type="ORF">Taro_029731</name>
</gene>
<proteinExistence type="inferred from homology"/>
<dbReference type="GO" id="GO:0043022">
    <property type="term" value="F:ribosome binding"/>
    <property type="evidence" value="ECO:0007669"/>
    <property type="project" value="InterPro"/>
</dbReference>
<dbReference type="PANTHER" id="PTHR19868">
    <property type="entry name" value="RECEPTOR FOR ACTIVATED PROTEIN KINASE C RACK1"/>
    <property type="match status" value="1"/>
</dbReference>
<feature type="region of interest" description="Disordered" evidence="7">
    <location>
        <begin position="113"/>
        <end position="145"/>
    </location>
</feature>